<proteinExistence type="predicted"/>
<reference evidence="1" key="1">
    <citation type="submission" date="2021-04" db="EMBL/GenBank/DDBJ databases">
        <authorList>
            <person name="Pira H."/>
            <person name="Risdian C."/>
            <person name="Wink J."/>
        </authorList>
    </citation>
    <scope>NUCLEOTIDE SEQUENCE</scope>
    <source>
        <strain evidence="1">WHY3</strain>
    </source>
</reference>
<organism evidence="1 2">
    <name type="scientific">Winogradskyella luteola</name>
    <dbReference type="NCBI Taxonomy" id="2828330"/>
    <lineage>
        <taxon>Bacteria</taxon>
        <taxon>Pseudomonadati</taxon>
        <taxon>Bacteroidota</taxon>
        <taxon>Flavobacteriia</taxon>
        <taxon>Flavobacteriales</taxon>
        <taxon>Flavobacteriaceae</taxon>
        <taxon>Winogradskyella</taxon>
    </lineage>
</organism>
<dbReference type="RefSeq" id="WP_218547390.1">
    <property type="nucleotide sequence ID" value="NZ_JAGSPD010000014.1"/>
</dbReference>
<dbReference type="AlphaFoldDB" id="A0A9X1FAJ5"/>
<name>A0A9X1FAJ5_9FLAO</name>
<evidence type="ECO:0000313" key="2">
    <source>
        <dbReference type="Proteomes" id="UP001138894"/>
    </source>
</evidence>
<comment type="caution">
    <text evidence="1">The sequence shown here is derived from an EMBL/GenBank/DDBJ whole genome shotgun (WGS) entry which is preliminary data.</text>
</comment>
<protein>
    <submittedName>
        <fullName evidence="1">Uncharacterized protein</fullName>
    </submittedName>
</protein>
<keyword evidence="2" id="KW-1185">Reference proteome</keyword>
<dbReference type="EMBL" id="JAGSPD010000014">
    <property type="protein sequence ID" value="MBV7270316.1"/>
    <property type="molecule type" value="Genomic_DNA"/>
</dbReference>
<accession>A0A9X1FAJ5</accession>
<evidence type="ECO:0000313" key="1">
    <source>
        <dbReference type="EMBL" id="MBV7270316.1"/>
    </source>
</evidence>
<sequence length="364" mass="41828">MKNNAAMKYLFFFAVLFSIVVSGQDFIKLKTVPFDSGNIKFYIKEIIDDRKEKNLGIHKNLKGETVKLQLFPNAAYAVKSFIDSSLVETSDSQKIYVKINALSIQETRRNTEEVISRATVDLSFCEMRKGKLKELYRIQRNEDQVFAASVFGFTSIIEDVFLSHDQRIRAALEYCFLAFIEHKNSSIDKSSTHFDISNFDENDDNKLNNWYNIIEYRQILTSTYHNGWALGYTGFLDDNSAFIIPYEINIEFYDVKDNFARREGFEYVDATMLRPGIFGYKKIISGVYGTVGVNIPIGVEVKRRLGNDNDIYKFLIGVGASQGMKIIPWQNYGLVLGVEFFQQIQNSEIYTQDIGLEISVGFNF</sequence>
<gene>
    <name evidence="1" type="ORF">KCG49_14065</name>
</gene>
<dbReference type="Proteomes" id="UP001138894">
    <property type="component" value="Unassembled WGS sequence"/>
</dbReference>